<accession>A0A239NY36</accession>
<gene>
    <name evidence="1" type="ORF">SAMN05216252_15717</name>
</gene>
<dbReference type="AlphaFoldDB" id="A0A239NY36"/>
<dbReference type="InterPro" id="IPR038063">
    <property type="entry name" value="Transpep_catalytic_dom"/>
</dbReference>
<keyword evidence="2" id="KW-1185">Reference proteome</keyword>
<evidence type="ECO:0000313" key="1">
    <source>
        <dbReference type="EMBL" id="SNT59756.1"/>
    </source>
</evidence>
<dbReference type="Proteomes" id="UP000198280">
    <property type="component" value="Unassembled WGS sequence"/>
</dbReference>
<name>A0A239NY36_9ACTN</name>
<dbReference type="Gene3D" id="2.40.440.10">
    <property type="entry name" value="L,D-transpeptidase catalytic domain-like"/>
    <property type="match status" value="1"/>
</dbReference>
<protein>
    <submittedName>
        <fullName evidence="1">Uncharacterized protein</fullName>
    </submittedName>
</protein>
<reference evidence="1 2" key="1">
    <citation type="submission" date="2017-06" db="EMBL/GenBank/DDBJ databases">
        <authorList>
            <person name="Kim H.J."/>
            <person name="Triplett B.A."/>
        </authorList>
    </citation>
    <scope>NUCLEOTIDE SEQUENCE [LARGE SCALE GENOMIC DNA]</scope>
    <source>
        <strain evidence="1 2">CGMCC 4.1858</strain>
    </source>
</reference>
<evidence type="ECO:0000313" key="2">
    <source>
        <dbReference type="Proteomes" id="UP000198280"/>
    </source>
</evidence>
<proteinExistence type="predicted"/>
<sequence>MFGSANTSHGCIGLNDTKGAKDTSTDAYWFSTNSLIGDVVIMKNSKDEAVDPANGLNGWNMGWSAWKAGSAV</sequence>
<dbReference type="EMBL" id="FZOF01000057">
    <property type="protein sequence ID" value="SNT59756.1"/>
    <property type="molecule type" value="Genomic_DNA"/>
</dbReference>
<organism evidence="1 2">
    <name type="scientific">Actinacidiphila glaucinigra</name>
    <dbReference type="NCBI Taxonomy" id="235986"/>
    <lineage>
        <taxon>Bacteria</taxon>
        <taxon>Bacillati</taxon>
        <taxon>Actinomycetota</taxon>
        <taxon>Actinomycetes</taxon>
        <taxon>Kitasatosporales</taxon>
        <taxon>Streptomycetaceae</taxon>
        <taxon>Actinacidiphila</taxon>
    </lineage>
</organism>